<keyword evidence="3" id="KW-1185">Reference proteome</keyword>
<organism evidence="2 3">
    <name type="scientific">Ampelomyces quisqualis</name>
    <name type="common">Powdery mildew agent</name>
    <dbReference type="NCBI Taxonomy" id="50730"/>
    <lineage>
        <taxon>Eukaryota</taxon>
        <taxon>Fungi</taxon>
        <taxon>Dikarya</taxon>
        <taxon>Ascomycota</taxon>
        <taxon>Pezizomycotina</taxon>
        <taxon>Dothideomycetes</taxon>
        <taxon>Pleosporomycetidae</taxon>
        <taxon>Pleosporales</taxon>
        <taxon>Pleosporineae</taxon>
        <taxon>Phaeosphaeriaceae</taxon>
        <taxon>Ampelomyces</taxon>
    </lineage>
</organism>
<dbReference type="EMBL" id="ML979139">
    <property type="protein sequence ID" value="KAF1912899.1"/>
    <property type="molecule type" value="Genomic_DNA"/>
</dbReference>
<protein>
    <submittedName>
        <fullName evidence="2">Uncharacterized protein</fullName>
    </submittedName>
</protein>
<dbReference type="PRINTS" id="PR01217">
    <property type="entry name" value="PRICHEXTENSN"/>
</dbReference>
<dbReference type="AlphaFoldDB" id="A0A6A5QBY3"/>
<accession>A0A6A5QBY3</accession>
<reference evidence="2" key="1">
    <citation type="journal article" date="2020" name="Stud. Mycol.">
        <title>101 Dothideomycetes genomes: a test case for predicting lifestyles and emergence of pathogens.</title>
        <authorList>
            <person name="Haridas S."/>
            <person name="Albert R."/>
            <person name="Binder M."/>
            <person name="Bloem J."/>
            <person name="Labutti K."/>
            <person name="Salamov A."/>
            <person name="Andreopoulos B."/>
            <person name="Baker S."/>
            <person name="Barry K."/>
            <person name="Bills G."/>
            <person name="Bluhm B."/>
            <person name="Cannon C."/>
            <person name="Castanera R."/>
            <person name="Culley D."/>
            <person name="Daum C."/>
            <person name="Ezra D."/>
            <person name="Gonzalez J."/>
            <person name="Henrissat B."/>
            <person name="Kuo A."/>
            <person name="Liang C."/>
            <person name="Lipzen A."/>
            <person name="Lutzoni F."/>
            <person name="Magnuson J."/>
            <person name="Mondo S."/>
            <person name="Nolan M."/>
            <person name="Ohm R."/>
            <person name="Pangilinan J."/>
            <person name="Park H.-J."/>
            <person name="Ramirez L."/>
            <person name="Alfaro M."/>
            <person name="Sun H."/>
            <person name="Tritt A."/>
            <person name="Yoshinaga Y."/>
            <person name="Zwiers L.-H."/>
            <person name="Turgeon B."/>
            <person name="Goodwin S."/>
            <person name="Spatafora J."/>
            <person name="Crous P."/>
            <person name="Grigoriev I."/>
        </authorList>
    </citation>
    <scope>NUCLEOTIDE SEQUENCE</scope>
    <source>
        <strain evidence="2">HMLAC05119</strain>
    </source>
</reference>
<name>A0A6A5QBY3_AMPQU</name>
<dbReference type="OrthoDB" id="3796227at2759"/>
<feature type="compositionally biased region" description="Pro residues" evidence="1">
    <location>
        <begin position="541"/>
        <end position="573"/>
    </location>
</feature>
<feature type="region of interest" description="Disordered" evidence="1">
    <location>
        <begin position="67"/>
        <end position="86"/>
    </location>
</feature>
<sequence>MGTSEAHNLKSEADILARLSRPQRNSTWVPKKRDWRYAKGVIQHDDFDDAPKSRSLWDTMDYNFQTGGRHSTPGSGRSRSGSVIDTSPSTAICKPMIIPQGLWRQVTRLALDIEAGLNGGEASYKVTGLIVRLRFTRKNKAQFKASVYTPHKLDSIESVHEFPLFKRVWIDETYDFNMATVRSKLRSANVKFSDIGANYAWYTDAVSIDAMFPPGVPISAKEISAFYPHHVRWKDVMIRLTNNGYRGQDIMAMQATDMNNFQRDVVRTAIPEFTTISYKGKSDRNLRTDQLTTGPYIHGIKKGHTVPTFGNLIRGLHRLPAGLDARGLTQCLSWYINMGNTFTPRLEMNVLHAQSLIRALREPLKPFGPQNLDRNALEQWRNAGTFETVEIENDTHQSPRAMTSTSRTQLHLNIDKHEVSMNLTLPIRHILTFPFLALHGPVCEAFKMGIDRAERRQEEADKRAQDTKRATKSATKINVKTKAEDNAPAELTTKVSKDPYRIPKRTRPVDTEQPPPHKKPYIPTRLRPHPIDTQHLAPHNIPTPPCMTPTPRTPTPTPHHPITPAPPTPYPPHDPAHPAQHQNPAPPIPSSTPPSQKHANDHPPAHIQQAL</sequence>
<proteinExistence type="predicted"/>
<feature type="compositionally biased region" description="Low complexity" evidence="1">
    <location>
        <begin position="67"/>
        <end position="82"/>
    </location>
</feature>
<evidence type="ECO:0000256" key="1">
    <source>
        <dbReference type="SAM" id="MobiDB-lite"/>
    </source>
</evidence>
<gene>
    <name evidence="2" type="ORF">BDU57DRAFT_457084</name>
</gene>
<feature type="region of interest" description="Disordered" evidence="1">
    <location>
        <begin position="480"/>
        <end position="611"/>
    </location>
</feature>
<dbReference type="Proteomes" id="UP000800096">
    <property type="component" value="Unassembled WGS sequence"/>
</dbReference>
<evidence type="ECO:0000313" key="3">
    <source>
        <dbReference type="Proteomes" id="UP000800096"/>
    </source>
</evidence>
<evidence type="ECO:0000313" key="2">
    <source>
        <dbReference type="EMBL" id="KAF1912899.1"/>
    </source>
</evidence>